<proteinExistence type="predicted"/>
<dbReference type="PANTHER" id="PTHR46082:SF6">
    <property type="entry name" value="AAA+ ATPASE DOMAIN-CONTAINING PROTEIN-RELATED"/>
    <property type="match status" value="1"/>
</dbReference>
<name>A0A1Z4EI35_9MYCO</name>
<dbReference type="EMBL" id="AP018164">
    <property type="protein sequence ID" value="BAX92629.1"/>
    <property type="molecule type" value="Genomic_DNA"/>
</dbReference>
<dbReference type="Gene3D" id="1.25.40.10">
    <property type="entry name" value="Tetratricopeptide repeat domain"/>
    <property type="match status" value="3"/>
</dbReference>
<organism evidence="2 3">
    <name type="scientific">Mycobacterium shigaense</name>
    <dbReference type="NCBI Taxonomy" id="722731"/>
    <lineage>
        <taxon>Bacteria</taxon>
        <taxon>Bacillati</taxon>
        <taxon>Actinomycetota</taxon>
        <taxon>Actinomycetes</taxon>
        <taxon>Mycobacteriales</taxon>
        <taxon>Mycobacteriaceae</taxon>
        <taxon>Mycobacterium</taxon>
        <taxon>Mycobacterium simiae complex</taxon>
    </lineage>
</organism>
<dbReference type="InterPro" id="IPR011990">
    <property type="entry name" value="TPR-like_helical_dom_sf"/>
</dbReference>
<dbReference type="Proteomes" id="UP000217736">
    <property type="component" value="Chromosome"/>
</dbReference>
<feature type="compositionally biased region" description="Acidic residues" evidence="1">
    <location>
        <begin position="1"/>
        <end position="10"/>
    </location>
</feature>
<dbReference type="Pfam" id="PF13374">
    <property type="entry name" value="TPR_10"/>
    <property type="match status" value="1"/>
</dbReference>
<dbReference type="InterPro" id="IPR053137">
    <property type="entry name" value="NLR-like"/>
</dbReference>
<evidence type="ECO:0000313" key="2">
    <source>
        <dbReference type="EMBL" id="BAX92629.1"/>
    </source>
</evidence>
<reference evidence="3" key="1">
    <citation type="submission" date="2017-06" db="EMBL/GenBank/DDBJ databases">
        <title>Complete Genome Sequence of Mycobacterium shigaense.</title>
        <authorList>
            <person name="Fukano H."/>
            <person name="Yoshida M."/>
            <person name="Kazumi Y."/>
            <person name="Ogura Y."/>
            <person name="Mitarai S."/>
            <person name="Hayashi T."/>
            <person name="Hoshino Y."/>
        </authorList>
    </citation>
    <scope>NUCLEOTIDE SEQUENCE [LARGE SCALE GENOMIC DNA]</scope>
    <source>
        <strain evidence="3">UN-152</strain>
    </source>
</reference>
<accession>A0A1Z4EI35</accession>
<sequence>MGAGDIDADIDGGTADLGDVERERRSATLRELMTARREAGDLAGALPVAEELLAEHRQRLGPQHPESLSLAVAIANWRQHLGDVSRAADDLVALIPQLDSELGPDHPDTLTARHMLASYAGPDTDPTAAVLTWFRLFTAEQRVFGAEHLTTLGARHNLAVWRRQLGDVIGATDEMAQVSTVRARLLGNEHPDTLASWRAWVTWRGEAGDTEAAHTGAVTLIPLLSKVFGDDHEQTLGMRQLCALWAPASPNRDIEVLADWAVLIDDEIRALGVDHPLTVAGQTVLAARRADWAADLDEGEWVDADLYQQMELDQRGGEPTEELAARAKEYANKHRAQIEALLEHVILMKKEIAERGRAFGHDSESALSARYELAYALWNSGEYTDAAQCTHQLLDDCMSSLGDEHALTTSVRQLLGAGQRYARLPDERDPGDVDEPDAAVSTIETMEW</sequence>
<dbReference type="RefSeq" id="WP_096439948.1">
    <property type="nucleotide sequence ID" value="NZ_AP018164.1"/>
</dbReference>
<evidence type="ECO:0000313" key="3">
    <source>
        <dbReference type="Proteomes" id="UP000217736"/>
    </source>
</evidence>
<dbReference type="KEGG" id="mshg:MSG_02485"/>
<protein>
    <submittedName>
        <fullName evidence="2">Tetratricopeptide repeat protein</fullName>
    </submittedName>
</protein>
<gene>
    <name evidence="2" type="ORF">MSG_02485</name>
</gene>
<dbReference type="PANTHER" id="PTHR46082">
    <property type="entry name" value="ATP/GTP-BINDING PROTEIN-RELATED"/>
    <property type="match status" value="1"/>
</dbReference>
<evidence type="ECO:0000256" key="1">
    <source>
        <dbReference type="SAM" id="MobiDB-lite"/>
    </source>
</evidence>
<feature type="region of interest" description="Disordered" evidence="1">
    <location>
        <begin position="1"/>
        <end position="22"/>
    </location>
</feature>
<dbReference type="OrthoDB" id="3884841at2"/>
<dbReference type="AlphaFoldDB" id="A0A1Z4EI35"/>
<keyword evidence="3" id="KW-1185">Reference proteome</keyword>
<dbReference type="SUPFAM" id="SSF48452">
    <property type="entry name" value="TPR-like"/>
    <property type="match status" value="1"/>
</dbReference>